<name>A0A2H0CFQ8_9BACT</name>
<reference evidence="2 3" key="1">
    <citation type="submission" date="2017-09" db="EMBL/GenBank/DDBJ databases">
        <title>Depth-based differentiation of microbial function through sediment-hosted aquifers and enrichment of novel symbionts in the deep terrestrial subsurface.</title>
        <authorList>
            <person name="Probst A.J."/>
            <person name="Ladd B."/>
            <person name="Jarett J.K."/>
            <person name="Geller-Mcgrath D.E."/>
            <person name="Sieber C.M."/>
            <person name="Emerson J.B."/>
            <person name="Anantharaman K."/>
            <person name="Thomas B.C."/>
            <person name="Malmstrom R."/>
            <person name="Stieglmeier M."/>
            <person name="Klingl A."/>
            <person name="Woyke T."/>
            <person name="Ryan C.M."/>
            <person name="Banfield J.F."/>
        </authorList>
    </citation>
    <scope>NUCLEOTIDE SEQUENCE [LARGE SCALE GENOMIC DNA]</scope>
    <source>
        <strain evidence="2">CG22_combo_CG10-13_8_21_14_all_32_8</strain>
    </source>
</reference>
<dbReference type="Proteomes" id="UP000229176">
    <property type="component" value="Unassembled WGS sequence"/>
</dbReference>
<dbReference type="AlphaFoldDB" id="A0A2H0CFQ8"/>
<evidence type="ECO:0008006" key="4">
    <source>
        <dbReference type="Google" id="ProtNLM"/>
    </source>
</evidence>
<organism evidence="2 3">
    <name type="scientific">Candidatus Nomurabacteria bacterium CG22_combo_CG10-13_8_21_14_all_32_8</name>
    <dbReference type="NCBI Taxonomy" id="1974732"/>
    <lineage>
        <taxon>Bacteria</taxon>
        <taxon>Candidatus Nomuraibacteriota</taxon>
    </lineage>
</organism>
<evidence type="ECO:0000313" key="3">
    <source>
        <dbReference type="Proteomes" id="UP000229176"/>
    </source>
</evidence>
<accession>A0A2H0CFQ8</accession>
<keyword evidence="1" id="KW-0812">Transmembrane</keyword>
<protein>
    <recommendedName>
        <fullName evidence="4">Bacterial spore germination immunoglobulin-like domain-containing protein</fullName>
    </recommendedName>
</protein>
<feature type="transmembrane region" description="Helical" evidence="1">
    <location>
        <begin position="7"/>
        <end position="24"/>
    </location>
</feature>
<sequence length="153" mass="16938">MTKFGKLLLIVILIVILVVVVFFFQKPVVDVNPPPEDNIILREILGNKDDLISFSILPNSKVQGVVSYQGAVKGGYFFEANILINILDANKNVLKTSNAIAMTDWMTIEPVEFEGNIDFTNLPKGLAYIEIHNDNPSGLPENDKSVLIPIVID</sequence>
<keyword evidence="1" id="KW-0472">Membrane</keyword>
<evidence type="ECO:0000256" key="1">
    <source>
        <dbReference type="SAM" id="Phobius"/>
    </source>
</evidence>
<evidence type="ECO:0000313" key="2">
    <source>
        <dbReference type="EMBL" id="PIP68757.1"/>
    </source>
</evidence>
<comment type="caution">
    <text evidence="2">The sequence shown here is derived from an EMBL/GenBank/DDBJ whole genome shotgun (WGS) entry which is preliminary data.</text>
</comment>
<dbReference type="EMBL" id="PCTI01000052">
    <property type="protein sequence ID" value="PIP68757.1"/>
    <property type="molecule type" value="Genomic_DNA"/>
</dbReference>
<gene>
    <name evidence="2" type="ORF">COW91_03135</name>
</gene>
<keyword evidence="1" id="KW-1133">Transmembrane helix</keyword>
<proteinExistence type="predicted"/>